<organism evidence="1 2">
    <name type="scientific">Bacillus halotolerans</name>
    <dbReference type="NCBI Taxonomy" id="260554"/>
    <lineage>
        <taxon>Bacteria</taxon>
        <taxon>Bacillati</taxon>
        <taxon>Bacillota</taxon>
        <taxon>Bacilli</taxon>
        <taxon>Bacillales</taxon>
        <taxon>Bacillaceae</taxon>
        <taxon>Bacillus</taxon>
    </lineage>
</organism>
<dbReference type="RefSeq" id="WP_101860452.1">
    <property type="nucleotide sequence ID" value="NZ_PGUV01000007.1"/>
</dbReference>
<sequence>MNKIKVIDSIMGSGKTSYMIQRMNKAPKDDKFIFITPYLDEVKRIKEACPEKKFIEPKIHSVNGETFYKLDSLHKHLSDNKNIATTHALFKMANETTKELIYSGNYTLILDEAIEVVKQLNISADDLDMLFKNKWILNNGERIIWNMEQEKNMKREYDGEFKHLKQLALNNNLILHNDSVILWNFPSDIFKSFKEVYNLTYLFDGQLQKYYYDLNNITYEKYMITKDKGQYKCVPYDSAADKHIKNKIKNNINIYDGDLNKIGEEQYSLSKGWYRNKRVLHKRLQNNILNYFQNICKSKSNFNMWTTFIDYKPKLSGKGYTKGFIPCNIRSTNEHSHKNTLVYAINRYCNPLLVEYFSSKGVKVNETYFALSEMIQWIWRSSIRNNDLISIYIPSRRMRSMFIDWLNNDL</sequence>
<reference evidence="1 2" key="1">
    <citation type="submission" date="2017-12" db="EMBL/GenBank/DDBJ databases">
        <title>Comparative Functional Genomics of Dry Heat Resistant strains isolated from the Viking Spacecraft.</title>
        <authorList>
            <person name="Seuylemezian A."/>
            <person name="Cooper K."/>
            <person name="Vaishampayan P."/>
        </authorList>
    </citation>
    <scope>NUCLEOTIDE SEQUENCE [LARGE SCALE GENOMIC DNA]</scope>
    <source>
        <strain evidence="1 2">V48-19</strain>
    </source>
</reference>
<evidence type="ECO:0000313" key="1">
    <source>
        <dbReference type="EMBL" id="PLS07606.1"/>
    </source>
</evidence>
<protein>
    <submittedName>
        <fullName evidence="1">Uncharacterized protein</fullName>
    </submittedName>
</protein>
<name>A0A9Q6F234_9BACI</name>
<comment type="caution">
    <text evidence="1">The sequence shown here is derived from an EMBL/GenBank/DDBJ whole genome shotgun (WGS) entry which is preliminary data.</text>
</comment>
<accession>A0A9Q6F234</accession>
<evidence type="ECO:0000313" key="2">
    <source>
        <dbReference type="Proteomes" id="UP000234803"/>
    </source>
</evidence>
<dbReference type="EMBL" id="PGUV01000007">
    <property type="protein sequence ID" value="PLS07606.1"/>
    <property type="molecule type" value="Genomic_DNA"/>
</dbReference>
<dbReference type="Proteomes" id="UP000234803">
    <property type="component" value="Unassembled WGS sequence"/>
</dbReference>
<proteinExistence type="predicted"/>
<dbReference type="AlphaFoldDB" id="A0A9Q6F234"/>
<gene>
    <name evidence="1" type="ORF">CUU63_09920</name>
</gene>